<dbReference type="Pfam" id="PF25598">
    <property type="entry name" value="ARM_PUB"/>
    <property type="match status" value="1"/>
</dbReference>
<dbReference type="InterPro" id="IPR016024">
    <property type="entry name" value="ARM-type_fold"/>
</dbReference>
<protein>
    <recommendedName>
        <fullName evidence="8">U-box domain-containing protein 12</fullName>
        <ecNumber evidence="4">2.3.2.27</ecNumber>
    </recommendedName>
    <alternativeName>
        <fullName evidence="9">Plant U-box protein 12</fullName>
    </alternativeName>
    <alternativeName>
        <fullName evidence="10">RING-type E3 ubiquitin transferase PUB12</fullName>
    </alternativeName>
</protein>
<dbReference type="Pfam" id="PF04564">
    <property type="entry name" value="U-box"/>
    <property type="match status" value="1"/>
</dbReference>
<dbReference type="GO" id="GO:0007166">
    <property type="term" value="P:cell surface receptor signaling pathway"/>
    <property type="evidence" value="ECO:0007669"/>
    <property type="project" value="InterPro"/>
</dbReference>
<dbReference type="InterPro" id="IPR003613">
    <property type="entry name" value="Ubox_domain"/>
</dbReference>
<dbReference type="SUPFAM" id="SSF57850">
    <property type="entry name" value="RING/U-box"/>
    <property type="match status" value="1"/>
</dbReference>
<evidence type="ECO:0000256" key="1">
    <source>
        <dbReference type="ARBA" id="ARBA00000900"/>
    </source>
</evidence>
<dbReference type="PROSITE" id="PS50176">
    <property type="entry name" value="ARM_REPEAT"/>
    <property type="match status" value="2"/>
</dbReference>
<comment type="pathway">
    <text evidence="3">Protein modification; protein ubiquitination.</text>
</comment>
<dbReference type="PANTHER" id="PTHR23315:SF252">
    <property type="entry name" value="RING-TYPE E3 UBIQUITIN TRANSFERASE"/>
    <property type="match status" value="1"/>
</dbReference>
<accession>A0A5J4ZDA9</accession>
<comment type="function">
    <text evidence="2">Functions as an E3 ubiquitin ligase.</text>
</comment>
<dbReference type="CDD" id="cd21037">
    <property type="entry name" value="MLKL_NTD"/>
    <property type="match status" value="1"/>
</dbReference>
<evidence type="ECO:0000256" key="11">
    <source>
        <dbReference type="PROSITE-ProRule" id="PRU00259"/>
    </source>
</evidence>
<dbReference type="Gene3D" id="1.20.930.20">
    <property type="entry name" value="Adaptor protein Cbl, N-terminal domain"/>
    <property type="match status" value="1"/>
</dbReference>
<dbReference type="InterPro" id="IPR000225">
    <property type="entry name" value="Armadillo"/>
</dbReference>
<sequence>MEDERAQLLKELINIVNEISAISDFRCVIRRECRNLSRGLKLLMPLFEEFMDIKEKLSEDIVKALVLLKEALQSANELLRIGSRGSKILLVLQLEKIKNKFEELTVQFEHALSGVSYDKLGIPDELKEQVELVHAQFGRSKERTDAPNLELYEYLFSIYNQSNDVDIEPTMMRLLCEKLEVMSVEDLNAESLALHEMVAASGRDEEESMEKMSMLLKKFEDFVLAENPNINISENCSGSGQACTDLSPNSPKSPVVPDDFRCPISLEFMKDPVIICTGQTYERACIKKWLEAGHLTCPKTGQKLYNTTLTPNYALCSLITNWCEANGVEPPKRLGNPRLGKISACSVEGVDIDALLSKLTCSNIEDQRAAAGELRLLAKNNGDNRMVIAEAGAIPLLAGLLFTPDTPTQEHAVTALLNLSICEDNKRSIIASGAVPEILYVLKSGSMEARANAAATIFSLTTVDEFKMTIGGLGAIPILVTLLREGSHRGKKDAAAALFNLCIFHGNKGRAIRAGTVPPLVTLLTEPGGEMVDEALAILSMLASHPEGKVEIGALEVVPLLVELIQNGFPKNKENATAVLVHLCTDHQHLSEALALGVMDPLLDLAENGSDRAKRKATQLLGLMSNSPEQCEQAQLEADAQSEAQTQSLQLPVTASAVDDS</sequence>
<dbReference type="SMART" id="SM00504">
    <property type="entry name" value="Ubox"/>
    <property type="match status" value="1"/>
</dbReference>
<evidence type="ECO:0000256" key="4">
    <source>
        <dbReference type="ARBA" id="ARBA00012483"/>
    </source>
</evidence>
<dbReference type="EC" id="2.3.2.27" evidence="4"/>
<feature type="region of interest" description="Disordered" evidence="12">
    <location>
        <begin position="624"/>
        <end position="661"/>
    </location>
</feature>
<dbReference type="SUPFAM" id="SSF48371">
    <property type="entry name" value="ARM repeat"/>
    <property type="match status" value="1"/>
</dbReference>
<evidence type="ECO:0000259" key="13">
    <source>
        <dbReference type="PROSITE" id="PS51698"/>
    </source>
</evidence>
<dbReference type="GO" id="GO:0016567">
    <property type="term" value="P:protein ubiquitination"/>
    <property type="evidence" value="ECO:0007669"/>
    <property type="project" value="UniProtKB-UniPathway"/>
</dbReference>
<dbReference type="GO" id="GO:0061630">
    <property type="term" value="F:ubiquitin protein ligase activity"/>
    <property type="evidence" value="ECO:0007669"/>
    <property type="project" value="UniProtKB-EC"/>
</dbReference>
<dbReference type="FunFam" id="1.25.10.10:FF:000082">
    <property type="entry name" value="RING-type E3 ubiquitin transferase"/>
    <property type="match status" value="1"/>
</dbReference>
<feature type="domain" description="U-box" evidence="13">
    <location>
        <begin position="255"/>
        <end position="329"/>
    </location>
</feature>
<evidence type="ECO:0000313" key="14">
    <source>
        <dbReference type="EMBL" id="KAA8516440.1"/>
    </source>
</evidence>
<feature type="compositionally biased region" description="Polar residues" evidence="12">
    <location>
        <begin position="642"/>
        <end position="653"/>
    </location>
</feature>
<dbReference type="PANTHER" id="PTHR23315">
    <property type="entry name" value="U BOX DOMAIN-CONTAINING"/>
    <property type="match status" value="1"/>
</dbReference>
<dbReference type="CDD" id="cd16664">
    <property type="entry name" value="RING-Ubox_PUB"/>
    <property type="match status" value="1"/>
</dbReference>
<dbReference type="InterPro" id="IPR057623">
    <property type="entry name" value="PUB12-19-like_N"/>
</dbReference>
<dbReference type="AlphaFoldDB" id="A0A5J4ZDA9"/>
<evidence type="ECO:0000256" key="9">
    <source>
        <dbReference type="ARBA" id="ARBA00075465"/>
    </source>
</evidence>
<dbReference type="InterPro" id="IPR013083">
    <property type="entry name" value="Znf_RING/FYVE/PHD"/>
</dbReference>
<dbReference type="InterPro" id="IPR045210">
    <property type="entry name" value="RING-Ubox_PUB"/>
</dbReference>
<dbReference type="InterPro" id="IPR011989">
    <property type="entry name" value="ARM-like"/>
</dbReference>
<dbReference type="FunFam" id="3.30.40.10:FF:000114">
    <property type="entry name" value="RING-type E3 ubiquitin transferase"/>
    <property type="match status" value="1"/>
</dbReference>
<feature type="repeat" description="ARM" evidence="11">
    <location>
        <begin position="515"/>
        <end position="552"/>
    </location>
</feature>
<dbReference type="InterPro" id="IPR058678">
    <property type="entry name" value="ARM_PUB"/>
</dbReference>
<dbReference type="InterPro" id="IPR059179">
    <property type="entry name" value="MLKL-like_MCAfunc"/>
</dbReference>
<dbReference type="Pfam" id="PF25368">
    <property type="entry name" value="PUB10_N"/>
    <property type="match status" value="1"/>
</dbReference>
<name>A0A5J4ZDA9_9ASTE</name>
<dbReference type="Gene3D" id="1.25.10.10">
    <property type="entry name" value="Leucine-rich Repeat Variant"/>
    <property type="match status" value="1"/>
</dbReference>
<evidence type="ECO:0000256" key="7">
    <source>
        <dbReference type="ARBA" id="ARBA00022786"/>
    </source>
</evidence>
<keyword evidence="5" id="KW-0808">Transferase</keyword>
<evidence type="ECO:0000256" key="6">
    <source>
        <dbReference type="ARBA" id="ARBA00022737"/>
    </source>
</evidence>
<dbReference type="Proteomes" id="UP000325577">
    <property type="component" value="Linkage Group LG8"/>
</dbReference>
<keyword evidence="6" id="KW-0677">Repeat</keyword>
<feature type="compositionally biased region" description="Polar residues" evidence="12">
    <location>
        <begin position="624"/>
        <end position="633"/>
    </location>
</feature>
<evidence type="ECO:0000256" key="2">
    <source>
        <dbReference type="ARBA" id="ARBA00003861"/>
    </source>
</evidence>
<dbReference type="PROSITE" id="PS51698">
    <property type="entry name" value="U_BOX"/>
    <property type="match status" value="1"/>
</dbReference>
<comment type="catalytic activity">
    <reaction evidence="1">
        <text>S-ubiquitinyl-[E2 ubiquitin-conjugating enzyme]-L-cysteine + [acceptor protein]-L-lysine = [E2 ubiquitin-conjugating enzyme]-L-cysteine + N(6)-ubiquitinyl-[acceptor protein]-L-lysine.</text>
        <dbReference type="EC" id="2.3.2.27"/>
    </reaction>
</comment>
<dbReference type="SMART" id="SM00185">
    <property type="entry name" value="ARM"/>
    <property type="match status" value="6"/>
</dbReference>
<reference evidence="14 15" key="1">
    <citation type="submission" date="2019-09" db="EMBL/GenBank/DDBJ databases">
        <title>A chromosome-level genome assembly of the Chinese tupelo Nyssa sinensis.</title>
        <authorList>
            <person name="Yang X."/>
            <person name="Kang M."/>
            <person name="Yang Y."/>
            <person name="Xiong H."/>
            <person name="Wang M."/>
            <person name="Zhang Z."/>
            <person name="Wang Z."/>
            <person name="Wu H."/>
            <person name="Ma T."/>
            <person name="Liu J."/>
            <person name="Xi Z."/>
        </authorList>
    </citation>
    <scope>NUCLEOTIDE SEQUENCE [LARGE SCALE GENOMIC DNA]</scope>
    <source>
        <strain evidence="14">J267</strain>
        <tissue evidence="14">Leaf</tissue>
    </source>
</reference>
<evidence type="ECO:0000256" key="3">
    <source>
        <dbReference type="ARBA" id="ARBA00004906"/>
    </source>
</evidence>
<evidence type="ECO:0000313" key="15">
    <source>
        <dbReference type="Proteomes" id="UP000325577"/>
    </source>
</evidence>
<evidence type="ECO:0000256" key="10">
    <source>
        <dbReference type="ARBA" id="ARBA00076227"/>
    </source>
</evidence>
<evidence type="ECO:0000256" key="8">
    <source>
        <dbReference type="ARBA" id="ARBA00074389"/>
    </source>
</evidence>
<keyword evidence="15" id="KW-1185">Reference proteome</keyword>
<dbReference type="OrthoDB" id="7537227at2759"/>
<evidence type="ECO:0000256" key="5">
    <source>
        <dbReference type="ARBA" id="ARBA00022679"/>
    </source>
</evidence>
<dbReference type="InterPro" id="IPR036537">
    <property type="entry name" value="Adaptor_Cbl_N_dom_sf"/>
</dbReference>
<dbReference type="UniPathway" id="UPA00143"/>
<gene>
    <name evidence="14" type="ORF">F0562_016733</name>
</gene>
<evidence type="ECO:0000256" key="12">
    <source>
        <dbReference type="SAM" id="MobiDB-lite"/>
    </source>
</evidence>
<dbReference type="EMBL" id="CM018051">
    <property type="protein sequence ID" value="KAA8516440.1"/>
    <property type="molecule type" value="Genomic_DNA"/>
</dbReference>
<proteinExistence type="predicted"/>
<organism evidence="14 15">
    <name type="scientific">Nyssa sinensis</name>
    <dbReference type="NCBI Taxonomy" id="561372"/>
    <lineage>
        <taxon>Eukaryota</taxon>
        <taxon>Viridiplantae</taxon>
        <taxon>Streptophyta</taxon>
        <taxon>Embryophyta</taxon>
        <taxon>Tracheophyta</taxon>
        <taxon>Spermatophyta</taxon>
        <taxon>Magnoliopsida</taxon>
        <taxon>eudicotyledons</taxon>
        <taxon>Gunneridae</taxon>
        <taxon>Pentapetalae</taxon>
        <taxon>asterids</taxon>
        <taxon>Cornales</taxon>
        <taxon>Nyssaceae</taxon>
        <taxon>Nyssa</taxon>
    </lineage>
</organism>
<keyword evidence="7" id="KW-0833">Ubl conjugation pathway</keyword>
<dbReference type="FunFam" id="1.20.930.20:FF:000002">
    <property type="entry name" value="RING-type E3 ubiquitin transferase"/>
    <property type="match status" value="1"/>
</dbReference>
<feature type="repeat" description="ARM" evidence="11">
    <location>
        <begin position="392"/>
        <end position="434"/>
    </location>
</feature>
<dbReference type="Gene3D" id="3.30.40.10">
    <property type="entry name" value="Zinc/RING finger domain, C3HC4 (zinc finger)"/>
    <property type="match status" value="1"/>
</dbReference>